<dbReference type="eggNOG" id="COG3418">
    <property type="taxonomic scope" value="Bacteria"/>
</dbReference>
<dbReference type="GO" id="GO:0044780">
    <property type="term" value="P:bacterial-type flagellum assembly"/>
    <property type="evidence" value="ECO:0007669"/>
    <property type="project" value="InterPro"/>
</dbReference>
<keyword evidence="4" id="KW-0175">Coiled coil</keyword>
<dbReference type="RefSeq" id="WP_006869826.1">
    <property type="nucleotide sequence ID" value="NZ_JH413805.1"/>
</dbReference>
<evidence type="ECO:0008006" key="7">
    <source>
        <dbReference type="Google" id="ProtNLM"/>
    </source>
</evidence>
<evidence type="ECO:0000256" key="2">
    <source>
        <dbReference type="ARBA" id="ARBA00007703"/>
    </source>
</evidence>
<protein>
    <recommendedName>
        <fullName evidence="7">Flagellar biosynthesis/type III secretory pathway chaperone</fullName>
    </recommendedName>
</protein>
<feature type="coiled-coil region" evidence="4">
    <location>
        <begin position="42"/>
        <end position="69"/>
    </location>
</feature>
<name>G9EKX9_9GAMM</name>
<proteinExistence type="inferred from homology"/>
<gene>
    <name evidence="5" type="ORF">LDG_5873</name>
</gene>
<evidence type="ECO:0000313" key="6">
    <source>
        <dbReference type="Proteomes" id="UP000002770"/>
    </source>
</evidence>
<dbReference type="Gene3D" id="1.20.58.300">
    <property type="entry name" value="FlgN-like"/>
    <property type="match status" value="1"/>
</dbReference>
<dbReference type="HOGENOM" id="CLU_1616955_0_0_6"/>
<organism evidence="5 6">
    <name type="scientific">Legionella drancourtii LLAP12</name>
    <dbReference type="NCBI Taxonomy" id="658187"/>
    <lineage>
        <taxon>Bacteria</taxon>
        <taxon>Pseudomonadati</taxon>
        <taxon>Pseudomonadota</taxon>
        <taxon>Gammaproteobacteria</taxon>
        <taxon>Legionellales</taxon>
        <taxon>Legionellaceae</taxon>
        <taxon>Legionella</taxon>
    </lineage>
</organism>
<dbReference type="STRING" id="658187.LDG_5873"/>
<dbReference type="OrthoDB" id="5653052at2"/>
<comment type="function">
    <text evidence="1">Required for the efficient initiation of filament assembly.</text>
</comment>
<dbReference type="EMBL" id="JH413805">
    <property type="protein sequence ID" value="EHL32090.1"/>
    <property type="molecule type" value="Genomic_DNA"/>
</dbReference>
<dbReference type="AlphaFoldDB" id="G9EKX9"/>
<keyword evidence="3" id="KW-1005">Bacterial flagellum biogenesis</keyword>
<dbReference type="InterPro" id="IPR007809">
    <property type="entry name" value="FlgN-like"/>
</dbReference>
<dbReference type="Proteomes" id="UP000002770">
    <property type="component" value="Unassembled WGS sequence"/>
</dbReference>
<comment type="similarity">
    <text evidence="2">Belongs to the FlgN family.</text>
</comment>
<keyword evidence="6" id="KW-1185">Reference proteome</keyword>
<dbReference type="InterPro" id="IPR036679">
    <property type="entry name" value="FlgN-like_sf"/>
</dbReference>
<dbReference type="SUPFAM" id="SSF140566">
    <property type="entry name" value="FlgN-like"/>
    <property type="match status" value="1"/>
</dbReference>
<evidence type="ECO:0000256" key="3">
    <source>
        <dbReference type="ARBA" id="ARBA00022795"/>
    </source>
</evidence>
<dbReference type="Pfam" id="PF05130">
    <property type="entry name" value="FlgN"/>
    <property type="match status" value="1"/>
</dbReference>
<evidence type="ECO:0000256" key="4">
    <source>
        <dbReference type="SAM" id="Coils"/>
    </source>
</evidence>
<dbReference type="InParanoid" id="G9EKX9"/>
<reference evidence="5 6" key="1">
    <citation type="journal article" date="2011" name="BMC Genomics">
        <title>Insight into cross-talk between intra-amoebal pathogens.</title>
        <authorList>
            <person name="Gimenez G."/>
            <person name="Bertelli C."/>
            <person name="Moliner C."/>
            <person name="Robert C."/>
            <person name="Raoult D."/>
            <person name="Fournier P.E."/>
            <person name="Greub G."/>
        </authorList>
    </citation>
    <scope>NUCLEOTIDE SEQUENCE [LARGE SCALE GENOMIC DNA]</scope>
    <source>
        <strain evidence="5 6">LLAP12</strain>
    </source>
</reference>
<sequence length="161" mass="17884">MNDNKVNALCSHLEQEINWVASLNALLAEEKGLLETRQFKQLEDCASRKQDLSSKLEESAKQRLELINKADQTVADSLKEFLKGCTETEASQINTLNSKLAEVLTLCRKLNTVNGQVIANNLYVRQEIVNTLSGNKASAASVYNSHGNLTSSNENRHHEKA</sequence>
<evidence type="ECO:0000256" key="1">
    <source>
        <dbReference type="ARBA" id="ARBA00002397"/>
    </source>
</evidence>
<evidence type="ECO:0000313" key="5">
    <source>
        <dbReference type="EMBL" id="EHL32090.1"/>
    </source>
</evidence>
<accession>G9EKX9</accession>